<dbReference type="AlphaFoldDB" id="A0AAN7YZ51"/>
<proteinExistence type="predicted"/>
<reference evidence="1 2" key="1">
    <citation type="submission" date="2023-11" db="EMBL/GenBank/DDBJ databases">
        <title>Dfirmibasis_genome.</title>
        <authorList>
            <person name="Edelbroek B."/>
            <person name="Kjellin J."/>
            <person name="Jerlstrom-Hultqvist J."/>
            <person name="Soderbom F."/>
        </authorList>
    </citation>
    <scope>NUCLEOTIDE SEQUENCE [LARGE SCALE GENOMIC DNA]</scope>
    <source>
        <strain evidence="1 2">TNS-C-14</strain>
    </source>
</reference>
<dbReference type="Pfam" id="PF19086">
    <property type="entry name" value="Terpene_syn_C_2"/>
    <property type="match status" value="1"/>
</dbReference>
<sequence>MENNLKLNFNIKEFKTPIYTIPDFTNKLIDLNESFIEFTPIINEKYFLWVESLKEIFKTKKWKVEKPFFQEIITYCGHIGNTLDCDEFLTFLKFTTIAIILDDLVFEKINSLKINSKERDLLINSLTIEKYKDNSIFGSNYWEILNQFKKYTHLYSFNRIKNSNTLWIKSTIENNNNCSINSDYSFNEYFQKRSSDVSGDFILTMCMLGIKDQYIEDSIFNSKHFQIINFHAKSFYILVNDLYSFKREINENDLLNYVKILAIQLNSIQMSIEKVIELIVYHYNQFLLSIETILKLYEKEEQTYKLLKKVFQIVKKTISGIYFAHKRCKRYN</sequence>
<dbReference type="EMBL" id="JAVFKY010000004">
    <property type="protein sequence ID" value="KAK5578030.1"/>
    <property type="molecule type" value="Genomic_DNA"/>
</dbReference>
<evidence type="ECO:0008006" key="3">
    <source>
        <dbReference type="Google" id="ProtNLM"/>
    </source>
</evidence>
<comment type="caution">
    <text evidence="1">The sequence shown here is derived from an EMBL/GenBank/DDBJ whole genome shotgun (WGS) entry which is preliminary data.</text>
</comment>
<accession>A0AAN7YZ51</accession>
<dbReference type="InterPro" id="IPR008949">
    <property type="entry name" value="Isoprenoid_synthase_dom_sf"/>
</dbReference>
<keyword evidence="2" id="KW-1185">Reference proteome</keyword>
<protein>
    <recommendedName>
        <fullName evidence="3">Terpene synthase</fullName>
    </recommendedName>
</protein>
<evidence type="ECO:0000313" key="1">
    <source>
        <dbReference type="EMBL" id="KAK5578030.1"/>
    </source>
</evidence>
<dbReference type="Gene3D" id="1.10.600.10">
    <property type="entry name" value="Farnesyl Diphosphate Synthase"/>
    <property type="match status" value="1"/>
</dbReference>
<gene>
    <name evidence="1" type="ORF">RB653_002980</name>
</gene>
<evidence type="ECO:0000313" key="2">
    <source>
        <dbReference type="Proteomes" id="UP001344447"/>
    </source>
</evidence>
<name>A0AAN7YZ51_9MYCE</name>
<organism evidence="1 2">
    <name type="scientific">Dictyostelium firmibasis</name>
    <dbReference type="NCBI Taxonomy" id="79012"/>
    <lineage>
        <taxon>Eukaryota</taxon>
        <taxon>Amoebozoa</taxon>
        <taxon>Evosea</taxon>
        <taxon>Eumycetozoa</taxon>
        <taxon>Dictyostelia</taxon>
        <taxon>Dictyosteliales</taxon>
        <taxon>Dictyosteliaceae</taxon>
        <taxon>Dictyostelium</taxon>
    </lineage>
</organism>
<dbReference type="SUPFAM" id="SSF48576">
    <property type="entry name" value="Terpenoid synthases"/>
    <property type="match status" value="1"/>
</dbReference>
<dbReference type="Proteomes" id="UP001344447">
    <property type="component" value="Unassembled WGS sequence"/>
</dbReference>